<accession>Q2HT98</accession>
<proteinExistence type="predicted"/>
<gene>
    <name evidence="1" type="ORF">MtrDRAFT_AC150776g28v2</name>
</gene>
<reference evidence="1" key="1">
    <citation type="submission" date="2005-01" db="EMBL/GenBank/DDBJ databases">
        <authorList>
            <person name="Town C.D."/>
        </authorList>
    </citation>
    <scope>NUCLEOTIDE SEQUENCE</scope>
</reference>
<dbReference type="AlphaFoldDB" id="Q2HT98"/>
<name>Q2HT98_MEDTR</name>
<protein>
    <submittedName>
        <fullName evidence="1">Uncharacterized protein</fullName>
    </submittedName>
</protein>
<organism evidence="1">
    <name type="scientific">Medicago truncatula</name>
    <name type="common">Barrel medic</name>
    <name type="synonym">Medicago tribuloides</name>
    <dbReference type="NCBI Taxonomy" id="3880"/>
    <lineage>
        <taxon>Eukaryota</taxon>
        <taxon>Viridiplantae</taxon>
        <taxon>Streptophyta</taxon>
        <taxon>Embryophyta</taxon>
        <taxon>Tracheophyta</taxon>
        <taxon>Spermatophyta</taxon>
        <taxon>Magnoliopsida</taxon>
        <taxon>eudicotyledons</taxon>
        <taxon>Gunneridae</taxon>
        <taxon>Pentapetalae</taxon>
        <taxon>rosids</taxon>
        <taxon>fabids</taxon>
        <taxon>Fabales</taxon>
        <taxon>Fabaceae</taxon>
        <taxon>Papilionoideae</taxon>
        <taxon>50 kb inversion clade</taxon>
        <taxon>NPAAA clade</taxon>
        <taxon>Hologalegina</taxon>
        <taxon>IRL clade</taxon>
        <taxon>Trifolieae</taxon>
        <taxon>Medicago</taxon>
    </lineage>
</organism>
<sequence length="61" mass="7456">MDGCPIPPTYVLFTQHHRVDVESREPRYIHKMIIYNKLSHMADNDRIRDEDVVMTRWLKMR</sequence>
<dbReference type="EMBL" id="AC150776">
    <property type="protein sequence ID" value="ABD32894.2"/>
    <property type="molecule type" value="Genomic_DNA"/>
</dbReference>
<reference evidence="1" key="2">
    <citation type="submission" date="2007-03" db="EMBL/GenBank/DDBJ databases">
        <authorList>
            <consortium name="The International Medicago Genome Annotation Group"/>
        </authorList>
    </citation>
    <scope>NUCLEOTIDE SEQUENCE</scope>
</reference>
<evidence type="ECO:0000313" key="1">
    <source>
        <dbReference type="EMBL" id="ABD32894.2"/>
    </source>
</evidence>